<dbReference type="GeneID" id="30985729"/>
<organism evidence="1 2">
    <name type="scientific">Suhomyces tanzawaensis NRRL Y-17324</name>
    <dbReference type="NCBI Taxonomy" id="984487"/>
    <lineage>
        <taxon>Eukaryota</taxon>
        <taxon>Fungi</taxon>
        <taxon>Dikarya</taxon>
        <taxon>Ascomycota</taxon>
        <taxon>Saccharomycotina</taxon>
        <taxon>Pichiomycetes</taxon>
        <taxon>Debaryomycetaceae</taxon>
        <taxon>Suhomyces</taxon>
    </lineage>
</organism>
<evidence type="ECO:0000313" key="2">
    <source>
        <dbReference type="Proteomes" id="UP000094285"/>
    </source>
</evidence>
<keyword evidence="2" id="KW-1185">Reference proteome</keyword>
<protein>
    <submittedName>
        <fullName evidence="1">Uncharacterized protein</fullName>
    </submittedName>
</protein>
<evidence type="ECO:0000313" key="1">
    <source>
        <dbReference type="EMBL" id="ODV80054.1"/>
    </source>
</evidence>
<sequence length="677" mass="79053">MYLFYFLIPRNSLLKRLSPCVIHEILKYVTQYDLVALLVTHSELYPLAIARLYKRVTVNLNVEFANKYTNHRDYIIDNGLTYMDSSLIFSVHSLARFLHSMQTNPALVQLVKVFVFDKCHNDPVVDISVIQAKIIEFFGENSHQINFLHITFIDFSQGIAKLTKFLRNNNIRNRIFKLFVTKTKDLYFPSVPKSLTNLFLMLDEAEMMEDLFDMTKYPYDIFRSLLTLTCNTNNQIGLEIIKSIRLFDKDMKLKLRELTVFHCHKQTFNSEGDEFQFFIDNKINHDDKNLIKYMNALDKRLSFHVIHEKIDITHLSHLCLKIDCVDRCHNSCLCFETFFEQFALFSEKNGGLPNLKSFGLESFPNLEWLRPHQILENVLTPVGSFIRTLTGITKLCIDFSTPGFKMFESRMGMSTEMLNKLNERLMDAFFLCLFTNSHRKLLGGLRTLHLPDFLTSFIYYKPDFYGSLLHTCECWGCDLVLRKLRSMFFPLHEVDQSERRDHEPYGGDDPIAEESAFYLIGYMLGKLQADREVCVPIKEKTTHYANYPIYKGQPHTLHNGFHVKNPDTLEVSEKCTCDLEGDPCGKSPVNIDNLVSTYIVHQLEPIIRYFSIIFFKLDSLMIHGIYYEYSVEHHRLMPIFDRLEYPEEFMAEVKQEVASGTAPDLPFGSFKKSLYPE</sequence>
<accession>A0A1E4SKM1</accession>
<dbReference type="RefSeq" id="XP_020065176.1">
    <property type="nucleotide sequence ID" value="XM_020211593.1"/>
</dbReference>
<gene>
    <name evidence="1" type="ORF">CANTADRAFT_89640</name>
</gene>
<dbReference type="Proteomes" id="UP000094285">
    <property type="component" value="Unassembled WGS sequence"/>
</dbReference>
<proteinExistence type="predicted"/>
<dbReference type="AlphaFoldDB" id="A0A1E4SKM1"/>
<dbReference type="EMBL" id="KV453911">
    <property type="protein sequence ID" value="ODV80054.1"/>
    <property type="molecule type" value="Genomic_DNA"/>
</dbReference>
<reference evidence="2" key="1">
    <citation type="submission" date="2016-05" db="EMBL/GenBank/DDBJ databases">
        <title>Comparative genomics of biotechnologically important yeasts.</title>
        <authorList>
            <consortium name="DOE Joint Genome Institute"/>
            <person name="Riley R."/>
            <person name="Haridas S."/>
            <person name="Wolfe K.H."/>
            <person name="Lopes M.R."/>
            <person name="Hittinger C.T."/>
            <person name="Goker M."/>
            <person name="Salamov A."/>
            <person name="Wisecaver J."/>
            <person name="Long T.M."/>
            <person name="Aerts A.L."/>
            <person name="Barry K."/>
            <person name="Choi C."/>
            <person name="Clum A."/>
            <person name="Coughlan A.Y."/>
            <person name="Deshpande S."/>
            <person name="Douglass A.P."/>
            <person name="Hanson S.J."/>
            <person name="Klenk H.-P."/>
            <person name="Labutti K."/>
            <person name="Lapidus A."/>
            <person name="Lindquist E."/>
            <person name="Lipzen A."/>
            <person name="Meier-Kolthoff J.P."/>
            <person name="Ohm R.A."/>
            <person name="Otillar R.P."/>
            <person name="Pangilinan J."/>
            <person name="Peng Y."/>
            <person name="Rokas A."/>
            <person name="Rosa C.A."/>
            <person name="Scheuner C."/>
            <person name="Sibirny A.A."/>
            <person name="Slot J.C."/>
            <person name="Stielow J.B."/>
            <person name="Sun H."/>
            <person name="Kurtzman C.P."/>
            <person name="Blackwell M."/>
            <person name="Grigoriev I.V."/>
            <person name="Jeffries T.W."/>
        </authorList>
    </citation>
    <scope>NUCLEOTIDE SEQUENCE [LARGE SCALE GENOMIC DNA]</scope>
    <source>
        <strain evidence="2">NRRL Y-17324</strain>
    </source>
</reference>
<dbReference type="OrthoDB" id="4084239at2759"/>
<name>A0A1E4SKM1_9ASCO</name>